<dbReference type="InterPro" id="IPR009061">
    <property type="entry name" value="DNA-bd_dom_put_sf"/>
</dbReference>
<name>A0A7W8C388_9BACT</name>
<dbReference type="SUPFAM" id="SSF55136">
    <property type="entry name" value="Probable bacterial effector-binding domain"/>
    <property type="match status" value="1"/>
</dbReference>
<dbReference type="SMART" id="SM00422">
    <property type="entry name" value="HTH_MERR"/>
    <property type="match status" value="1"/>
</dbReference>
<dbReference type="Gene3D" id="1.10.1660.10">
    <property type="match status" value="1"/>
</dbReference>
<dbReference type="Proteomes" id="UP000539075">
    <property type="component" value="Unassembled WGS sequence"/>
</dbReference>
<dbReference type="InterPro" id="IPR047057">
    <property type="entry name" value="MerR_fam"/>
</dbReference>
<keyword evidence="1 3" id="KW-0238">DNA-binding</keyword>
<reference evidence="3 4" key="1">
    <citation type="submission" date="2020-08" db="EMBL/GenBank/DDBJ databases">
        <title>Genomic Encyclopedia of Type Strains, Phase IV (KMG-IV): sequencing the most valuable type-strain genomes for metagenomic binning, comparative biology and taxonomic classification.</title>
        <authorList>
            <person name="Goeker M."/>
        </authorList>
    </citation>
    <scope>NUCLEOTIDE SEQUENCE [LARGE SCALE GENOMIC DNA]</scope>
    <source>
        <strain evidence="3 4">DSM 11275</strain>
    </source>
</reference>
<dbReference type="InterPro" id="IPR011256">
    <property type="entry name" value="Reg_factor_effector_dom_sf"/>
</dbReference>
<dbReference type="PROSITE" id="PS50937">
    <property type="entry name" value="HTH_MERR_2"/>
    <property type="match status" value="1"/>
</dbReference>
<dbReference type="RefSeq" id="WP_183719135.1">
    <property type="nucleotide sequence ID" value="NZ_JACHGO010000004.1"/>
</dbReference>
<keyword evidence="4" id="KW-1185">Reference proteome</keyword>
<evidence type="ECO:0000313" key="4">
    <source>
        <dbReference type="Proteomes" id="UP000539075"/>
    </source>
</evidence>
<dbReference type="PANTHER" id="PTHR30204:SF85">
    <property type="entry name" value="MULTIDRUG-EFFLUX TRANSPORTER 2 REGULATOR"/>
    <property type="match status" value="1"/>
</dbReference>
<dbReference type="GO" id="GO:0003677">
    <property type="term" value="F:DNA binding"/>
    <property type="evidence" value="ECO:0007669"/>
    <property type="project" value="UniProtKB-KW"/>
</dbReference>
<accession>A0A7W8C388</accession>
<organism evidence="3 4">
    <name type="scientific">Desulfovibrio intestinalis</name>
    <dbReference type="NCBI Taxonomy" id="58621"/>
    <lineage>
        <taxon>Bacteria</taxon>
        <taxon>Pseudomonadati</taxon>
        <taxon>Thermodesulfobacteriota</taxon>
        <taxon>Desulfovibrionia</taxon>
        <taxon>Desulfovibrionales</taxon>
        <taxon>Desulfovibrionaceae</taxon>
        <taxon>Desulfovibrio</taxon>
    </lineage>
</organism>
<proteinExistence type="predicted"/>
<dbReference type="SUPFAM" id="SSF46955">
    <property type="entry name" value="Putative DNA-binding domain"/>
    <property type="match status" value="1"/>
</dbReference>
<dbReference type="PANTHER" id="PTHR30204">
    <property type="entry name" value="REDOX-CYCLING DRUG-SENSING TRANSCRIPTIONAL ACTIVATOR SOXR"/>
    <property type="match status" value="1"/>
</dbReference>
<gene>
    <name evidence="3" type="ORF">HNQ38_001641</name>
</gene>
<evidence type="ECO:0000256" key="1">
    <source>
        <dbReference type="ARBA" id="ARBA00023125"/>
    </source>
</evidence>
<dbReference type="GO" id="GO:0003700">
    <property type="term" value="F:DNA-binding transcription factor activity"/>
    <property type="evidence" value="ECO:0007669"/>
    <property type="project" value="InterPro"/>
</dbReference>
<evidence type="ECO:0000259" key="2">
    <source>
        <dbReference type="PROSITE" id="PS50937"/>
    </source>
</evidence>
<dbReference type="EMBL" id="JACHGO010000004">
    <property type="protein sequence ID" value="MBB5143544.1"/>
    <property type="molecule type" value="Genomic_DNA"/>
</dbReference>
<dbReference type="Pfam" id="PF13411">
    <property type="entry name" value="MerR_1"/>
    <property type="match status" value="1"/>
</dbReference>
<dbReference type="InterPro" id="IPR000551">
    <property type="entry name" value="MerR-type_HTH_dom"/>
</dbReference>
<feature type="domain" description="HTH merR-type" evidence="2">
    <location>
        <begin position="3"/>
        <end position="72"/>
    </location>
</feature>
<dbReference type="AlphaFoldDB" id="A0A7W8C388"/>
<comment type="caution">
    <text evidence="3">The sequence shown here is derived from an EMBL/GenBank/DDBJ whole genome shotgun (WGS) entry which is preliminary data.</text>
</comment>
<evidence type="ECO:0000313" key="3">
    <source>
        <dbReference type="EMBL" id="MBB5143544.1"/>
    </source>
</evidence>
<protein>
    <submittedName>
        <fullName evidence="3">DNA-binding transcriptional MerR regulator</fullName>
    </submittedName>
</protein>
<sequence>MKYLSTGEFAKLCRTRKDTLLFYDKEGLLKPRHVSENGYRHYSIGQFYEFDMVAMLKETGSSLKEIRNFVREPDPAGLLEHLEEKRQLLRQERLRLATRQKMLEATIALGHEALNAQYDVLDLVELEEEQLEVTSVSAEDQATEEGCIAILAEFADKFEKLGRSAPMPFGFLTEREHLPSYIAGYFFCGASRGTRAENLRIRPAGLYARFYHRGEAQSHEAVYGRMLETIAKRGWVISGHMYGYDMASYIVSESANEYLAKYCVQVCVAGEQGEVARQF</sequence>